<dbReference type="PANTHER" id="PTHR31552:SF8">
    <property type="entry name" value="SERPENTINE RECEPTOR CLASS GAMMA"/>
    <property type="match status" value="1"/>
</dbReference>
<evidence type="ECO:0000256" key="1">
    <source>
        <dbReference type="ARBA" id="ARBA00004141"/>
    </source>
</evidence>
<keyword evidence="4 6" id="KW-1133">Transmembrane helix</keyword>
<comment type="similarity">
    <text evidence="2 6">Belongs to the nematode receptor-like protein srg family.</text>
</comment>
<dbReference type="AlphaFoldDB" id="A0A9P1N8G9"/>
<feature type="transmembrane region" description="Helical" evidence="6">
    <location>
        <begin position="131"/>
        <end position="152"/>
    </location>
</feature>
<dbReference type="GO" id="GO:0004888">
    <property type="term" value="F:transmembrane signaling receptor activity"/>
    <property type="evidence" value="ECO:0007669"/>
    <property type="project" value="InterPro"/>
</dbReference>
<feature type="transmembrane region" description="Helical" evidence="6">
    <location>
        <begin position="219"/>
        <end position="242"/>
    </location>
</feature>
<sequence length="295" mass="34801">MNPFYLIIHVVFGVFSWILYAIVTIYIYHHRKEFNSAFMKLWNTFTIINFLQFTTMKMYWQIPLHTPKDSWFSDSLLYFNTNIPPYILTIVYFSAYYFIYCQRICVLLLIGISFRLIVFPFSSSPIWERKYILTAAIIFLLPLPFIYDILYLEPTFNYIKNLDGYVLFPSLKKYPEAARNILKCNFFEISTAIISGILKLFSILCLSAKRAKKRDDRNLYVVTSMMFFTSILKFACAILLVLNVNPYVQMAVIYIYPVSADFVALSCPYTLLFINERMRKSIWNKLTGKIEPVDV</sequence>
<evidence type="ECO:0000256" key="4">
    <source>
        <dbReference type="ARBA" id="ARBA00022989"/>
    </source>
</evidence>
<name>A0A9P1N8G9_9PELO</name>
<evidence type="ECO:0000256" key="6">
    <source>
        <dbReference type="RuleBase" id="RU280813"/>
    </source>
</evidence>
<dbReference type="InterPro" id="IPR000609">
    <property type="entry name" value="7TM_GPCR_serpentine_rcpt_Srg"/>
</dbReference>
<dbReference type="Pfam" id="PF02118">
    <property type="entry name" value="Srg"/>
    <property type="match status" value="1"/>
</dbReference>
<feature type="transmembrane region" description="Helical" evidence="6">
    <location>
        <begin position="254"/>
        <end position="274"/>
    </location>
</feature>
<feature type="transmembrane region" description="Helical" evidence="6">
    <location>
        <begin position="95"/>
        <end position="119"/>
    </location>
</feature>
<evidence type="ECO:0000256" key="2">
    <source>
        <dbReference type="ARBA" id="ARBA00005692"/>
    </source>
</evidence>
<evidence type="ECO:0000256" key="5">
    <source>
        <dbReference type="ARBA" id="ARBA00023136"/>
    </source>
</evidence>
<comment type="subcellular location">
    <subcellularLocation>
        <location evidence="1">Membrane</location>
        <topology evidence="1">Multi-pass membrane protein</topology>
    </subcellularLocation>
</comment>
<feature type="transmembrane region" description="Helical" evidence="6">
    <location>
        <begin position="41"/>
        <end position="60"/>
    </location>
</feature>
<keyword evidence="5 6" id="KW-0472">Membrane</keyword>
<dbReference type="GO" id="GO:0016020">
    <property type="term" value="C:membrane"/>
    <property type="evidence" value="ECO:0007669"/>
    <property type="project" value="UniProtKB-SubCell"/>
</dbReference>
<keyword evidence="8" id="KW-1185">Reference proteome</keyword>
<evidence type="ECO:0000256" key="3">
    <source>
        <dbReference type="ARBA" id="ARBA00022692"/>
    </source>
</evidence>
<dbReference type="OrthoDB" id="10462040at2759"/>
<feature type="transmembrane region" description="Helical" evidence="6">
    <location>
        <begin position="6"/>
        <end position="29"/>
    </location>
</feature>
<dbReference type="Proteomes" id="UP001152747">
    <property type="component" value="Unassembled WGS sequence"/>
</dbReference>
<comment type="caution">
    <text evidence="7">The sequence shown here is derived from an EMBL/GenBank/DDBJ whole genome shotgun (WGS) entry which is preliminary data.</text>
</comment>
<dbReference type="GO" id="GO:0007606">
    <property type="term" value="P:sensory perception of chemical stimulus"/>
    <property type="evidence" value="ECO:0007669"/>
    <property type="project" value="UniProtKB-UniRule"/>
</dbReference>
<protein>
    <recommendedName>
        <fullName evidence="6">Serpentine receptor class gamma</fullName>
    </recommendedName>
</protein>
<reference evidence="7" key="1">
    <citation type="submission" date="2022-11" db="EMBL/GenBank/DDBJ databases">
        <authorList>
            <person name="Kikuchi T."/>
        </authorList>
    </citation>
    <scope>NUCLEOTIDE SEQUENCE</scope>
    <source>
        <strain evidence="7">PS1010</strain>
    </source>
</reference>
<gene>
    <name evidence="7" type="ORF">CAMP_LOCUS14314</name>
</gene>
<dbReference type="EMBL" id="CANHGI010000005">
    <property type="protein sequence ID" value="CAI5451677.1"/>
    <property type="molecule type" value="Genomic_DNA"/>
</dbReference>
<evidence type="ECO:0000313" key="8">
    <source>
        <dbReference type="Proteomes" id="UP001152747"/>
    </source>
</evidence>
<comment type="caution">
    <text evidence="6">Lacks conserved residue(s) required for the propagation of feature annotation.</text>
</comment>
<keyword evidence="3 6" id="KW-0812">Transmembrane</keyword>
<organism evidence="7 8">
    <name type="scientific">Caenorhabditis angaria</name>
    <dbReference type="NCBI Taxonomy" id="860376"/>
    <lineage>
        <taxon>Eukaryota</taxon>
        <taxon>Metazoa</taxon>
        <taxon>Ecdysozoa</taxon>
        <taxon>Nematoda</taxon>
        <taxon>Chromadorea</taxon>
        <taxon>Rhabditida</taxon>
        <taxon>Rhabditina</taxon>
        <taxon>Rhabditomorpha</taxon>
        <taxon>Rhabditoidea</taxon>
        <taxon>Rhabditidae</taxon>
        <taxon>Peloderinae</taxon>
        <taxon>Caenorhabditis</taxon>
    </lineage>
</organism>
<evidence type="ECO:0000313" key="7">
    <source>
        <dbReference type="EMBL" id="CAI5451677.1"/>
    </source>
</evidence>
<dbReference type="PANTHER" id="PTHR31552">
    <property type="entry name" value="SERPENTINE RECEPTOR CLASS GAMMA"/>
    <property type="match status" value="1"/>
</dbReference>
<accession>A0A9P1N8G9</accession>
<proteinExistence type="inferred from homology"/>